<dbReference type="KEGG" id="rha:RHA1_ro05708"/>
<sequence length="106" mass="11960">MILRVRHDEHPVLDWLASQYSIPLSCGRIRGLTRCDPCHKLLITGPPIRNGDRVDDAFEQELERRLLLLESPDGGGMILPDLPWRDVAAAIAGIVVTITVMSWWAY</sequence>
<keyword evidence="1" id="KW-0472">Membrane</keyword>
<evidence type="ECO:0000256" key="1">
    <source>
        <dbReference type="SAM" id="Phobius"/>
    </source>
</evidence>
<protein>
    <submittedName>
        <fullName evidence="2">Uncharacterized protein</fullName>
    </submittedName>
</protein>
<dbReference type="AlphaFoldDB" id="Q0S4P9"/>
<evidence type="ECO:0000313" key="2">
    <source>
        <dbReference type="EMBL" id="ABG97487.1"/>
    </source>
</evidence>
<accession>Q0S4P9</accession>
<evidence type="ECO:0000313" key="3">
    <source>
        <dbReference type="Proteomes" id="UP000008710"/>
    </source>
</evidence>
<gene>
    <name evidence="2" type="ordered locus">RHA1_ro05708</name>
</gene>
<feature type="transmembrane region" description="Helical" evidence="1">
    <location>
        <begin position="87"/>
        <end position="105"/>
    </location>
</feature>
<proteinExistence type="predicted"/>
<dbReference type="eggNOG" id="ENOG5031GJM">
    <property type="taxonomic scope" value="Bacteria"/>
</dbReference>
<reference evidence="3" key="1">
    <citation type="journal article" date="2006" name="Proc. Natl. Acad. Sci. U.S.A.">
        <title>The complete genome of Rhodococcus sp. RHA1 provides insights into a catabolic powerhouse.</title>
        <authorList>
            <person name="McLeod M.P."/>
            <person name="Warren R.L."/>
            <person name="Hsiao W.W.L."/>
            <person name="Araki N."/>
            <person name="Myhre M."/>
            <person name="Fernandes C."/>
            <person name="Miyazawa D."/>
            <person name="Wong W."/>
            <person name="Lillquist A.L."/>
            <person name="Wang D."/>
            <person name="Dosanjh M."/>
            <person name="Hara H."/>
            <person name="Petrescu A."/>
            <person name="Morin R.D."/>
            <person name="Yang G."/>
            <person name="Stott J.M."/>
            <person name="Schein J.E."/>
            <person name="Shin H."/>
            <person name="Smailus D."/>
            <person name="Siddiqui A.S."/>
            <person name="Marra M.A."/>
            <person name="Jones S.J.M."/>
            <person name="Holt R."/>
            <person name="Brinkman F.S.L."/>
            <person name="Miyauchi K."/>
            <person name="Fukuda M."/>
            <person name="Davies J.E."/>
            <person name="Mohn W.W."/>
            <person name="Eltis L.D."/>
        </authorList>
    </citation>
    <scope>NUCLEOTIDE SEQUENCE [LARGE SCALE GENOMIC DNA]</scope>
    <source>
        <strain evidence="3">RHA1</strain>
    </source>
</reference>
<organism evidence="2 3">
    <name type="scientific">Rhodococcus jostii (strain RHA1)</name>
    <dbReference type="NCBI Taxonomy" id="101510"/>
    <lineage>
        <taxon>Bacteria</taxon>
        <taxon>Bacillati</taxon>
        <taxon>Actinomycetota</taxon>
        <taxon>Actinomycetes</taxon>
        <taxon>Mycobacteriales</taxon>
        <taxon>Nocardiaceae</taxon>
        <taxon>Rhodococcus</taxon>
    </lineage>
</organism>
<dbReference type="EMBL" id="CP000431">
    <property type="protein sequence ID" value="ABG97487.1"/>
    <property type="molecule type" value="Genomic_DNA"/>
</dbReference>
<keyword evidence="1" id="KW-0812">Transmembrane</keyword>
<keyword evidence="1" id="KW-1133">Transmembrane helix</keyword>
<dbReference type="Proteomes" id="UP000008710">
    <property type="component" value="Chromosome"/>
</dbReference>
<dbReference type="HOGENOM" id="CLU_2221167_0_0_11"/>
<name>Q0S4P9_RHOJR</name>